<feature type="region of interest" description="Disordered" evidence="1">
    <location>
        <begin position="1"/>
        <end position="135"/>
    </location>
</feature>
<feature type="compositionally biased region" description="Low complexity" evidence="1">
    <location>
        <begin position="429"/>
        <end position="439"/>
    </location>
</feature>
<feature type="region of interest" description="Disordered" evidence="1">
    <location>
        <begin position="161"/>
        <end position="183"/>
    </location>
</feature>
<evidence type="ECO:0000256" key="1">
    <source>
        <dbReference type="SAM" id="MobiDB-lite"/>
    </source>
</evidence>
<dbReference type="Proteomes" id="UP000624404">
    <property type="component" value="Unassembled WGS sequence"/>
</dbReference>
<keyword evidence="3" id="KW-1185">Reference proteome</keyword>
<gene>
    <name evidence="2" type="ORF">SCLTRI_LOCUS2913</name>
</gene>
<evidence type="ECO:0000313" key="3">
    <source>
        <dbReference type="Proteomes" id="UP000624404"/>
    </source>
</evidence>
<comment type="caution">
    <text evidence="2">The sequence shown here is derived from an EMBL/GenBank/DDBJ whole genome shotgun (WGS) entry which is preliminary data.</text>
</comment>
<protein>
    <submittedName>
        <fullName evidence="2">D07c2339-c337-4f15-8be8-b123dfe57de3</fullName>
    </submittedName>
</protein>
<feature type="compositionally biased region" description="Polar residues" evidence="1">
    <location>
        <begin position="278"/>
        <end position="289"/>
    </location>
</feature>
<feature type="compositionally biased region" description="Low complexity" evidence="1">
    <location>
        <begin position="82"/>
        <end position="92"/>
    </location>
</feature>
<name>A0A8H2VRR2_9HELO</name>
<sequence length="895" mass="99537">MEGRNQNKGAMTSPFGPNPDDPLLSIEGSDTGLSDDASTPVPPTRDRSQQRGGLIGSLHHRTSSTTPIPPQLAREQRGSGSGHSASLSLGSLNPLGQQQLSSDPVPGRTSHQSQMSMSYHQPVSSYNSQSSSRATLNGLPMSNIIKTNTIGSSPTSATRFYSRQQSSPHQLARRTMTSRGRPESHFSPINLQNEQPEGFSHQAHALNSNHEQVPAGNFKYLGPINYNPLADALNPNDTSNYPTQLPPNLRQRAQMQLGLSASRGMVLPAESHAPKGTATGSSNTSQSTFGVLVPPRKKRGRPLGSKTKIPNGRRTQHPRQRTILPRSSVKSSLPSSAAPVSFSQQLNVLRASRGVTFSLAKNASAMLNPFSEVVPATVKLVADDGQLWVYKYAGTRRGSKSELSGNVTVAQLNEWANSILRRRLPDNFPATPSEESSSTPPKPKADKWTEWERKYLEAHIMDALKAKKTNLDEEDWQLIAEAQNEEFLHYKRLPGLPLAHLTSRTLTIDNVPLIRGGGFTKTEGYFPKRSSSEIQSILYRWPDVQEKIKEEIKKHHGKTPEYLDYGTDLSDSERTSDDENGENDTIIVDTGASELPKCLVQLVLFLLLTTPNLLKLGIPFDLLQSAAKISNNCQKPSLSSRTVDCQITSSQNISSFPEIAQEMDLPNPSASRTKNAGKRGKKHDWTLMQKQDHTEALIGDPQPNKMRIGLVHLREPGLSREIFYNRGFGSGEPFDWNDPSDLFLLNSWRQDKIRKYTTRNEGPVERTEVVKDQVVKNRFVQGAAIPSVIGESGDSSREIVSMVNRGKDIGKFRVQKHRSSRRVPPRLLNGRRQHPSTLQRTIECLDVDLDSIASLTEEQKQHRQKIQFRDWTMIYHFIEMAFDYPSREIGVNYNL</sequence>
<feature type="region of interest" description="Disordered" evidence="1">
    <location>
        <begin position="426"/>
        <end position="447"/>
    </location>
</feature>
<feature type="region of interest" description="Disordered" evidence="1">
    <location>
        <begin position="270"/>
        <end position="320"/>
    </location>
</feature>
<reference evidence="2" key="1">
    <citation type="submission" date="2020-10" db="EMBL/GenBank/DDBJ databases">
        <authorList>
            <person name="Kusch S."/>
        </authorList>
    </citation>
    <scope>NUCLEOTIDE SEQUENCE</scope>
    <source>
        <strain evidence="2">SwB9</strain>
    </source>
</reference>
<accession>A0A8H2VRR2</accession>
<organism evidence="2 3">
    <name type="scientific">Sclerotinia trifoliorum</name>
    <dbReference type="NCBI Taxonomy" id="28548"/>
    <lineage>
        <taxon>Eukaryota</taxon>
        <taxon>Fungi</taxon>
        <taxon>Dikarya</taxon>
        <taxon>Ascomycota</taxon>
        <taxon>Pezizomycotina</taxon>
        <taxon>Leotiomycetes</taxon>
        <taxon>Helotiales</taxon>
        <taxon>Sclerotiniaceae</taxon>
        <taxon>Sclerotinia</taxon>
    </lineage>
</organism>
<proteinExistence type="predicted"/>
<dbReference type="EMBL" id="CAJHIA010000009">
    <property type="protein sequence ID" value="CAD6443121.1"/>
    <property type="molecule type" value="Genomic_DNA"/>
</dbReference>
<dbReference type="AlphaFoldDB" id="A0A8H2VRR2"/>
<feature type="compositionally biased region" description="Low complexity" evidence="1">
    <location>
        <begin position="110"/>
        <end position="132"/>
    </location>
</feature>
<evidence type="ECO:0000313" key="2">
    <source>
        <dbReference type="EMBL" id="CAD6443121.1"/>
    </source>
</evidence>
<feature type="region of interest" description="Disordered" evidence="1">
    <location>
        <begin position="663"/>
        <end position="682"/>
    </location>
</feature>
<feature type="compositionally biased region" description="Polar residues" evidence="1">
    <location>
        <begin position="1"/>
        <end position="10"/>
    </location>
</feature>
<dbReference type="OrthoDB" id="3555249at2759"/>
<feature type="region of interest" description="Disordered" evidence="1">
    <location>
        <begin position="559"/>
        <end position="584"/>
    </location>
</feature>